<dbReference type="Pfam" id="PF13585">
    <property type="entry name" value="CHU_C"/>
    <property type="match status" value="1"/>
</dbReference>
<sequence length="3883" mass="424707">MKKIILLILLLYGVVMDSIGQFDYRFDPRYPNTTVKSVNSCNSTFSDHWSDPNNGNEYDDWFYVAEFCPGENDGDGLSSYLKITTDRLEERHPDNDWDDNVFSLYDGDFASVWQGNYNFDQDKLLASPAGRDTGAEDYREFRVLPNNASGCITLVWQRKYVNSFSGVLVDIGCNYNCKSVEASLDAVQIDNGTLIDNPDDFIKVCQGAEITFHGKGIYGADVTNPKPEDYIPSYDQSDATSTFTWIVSETSQKHEQAVGETTFDYTFDNPGEYAVMLLVQDQNKGDISGEDVLTECRNYNWINKKVIVIGNSNDDVGGTEMACEGDTPFILQPELEFPVIDEKCTDLDPNQNVLALPDGIGIGYSRPAIFTCFEKGYQFQPGDIESVEIELEHSFVGDLQIILISPSQEEVVLLEKNDYNFMYFGEPHIYNLNGELTDQDNGSNGELPPTYGRAYRYSWVSGEPSNRQIVNNRINRNPFPNIVDLEAINQRVAQEEGWGGNVVRAQNNNYIYPEGQQFALVRGEDGIRNSFDELTGKTEMNGLWQVKIIDGLARDNGFLVDWKINFRDDIPKSSSNYQPQIESYNWVIDDPSLVLSTSQDQIDLSADEVFSNKTLRYNYELGEGCMGEVVWDISVRPKSYAGSSLQPIDDTETININHFDLNTLNLYDELRTKAHERQTADGEATMTDPDAQLVRNGVERISAVWSQANGQNVVITPNSNTSSTDEEAVLTDLGSSTFLQNGTYTFTYTTARNYPYVDGSGRSDMPCEDISNLVINITSEVEIESIADIALGSCQPDTLVTASTLYDQVAKVNKNVSDVWFEKNGTRETTDYQQFTSEDLANSISTIDSIVTRLTPGTYTVVAQDQYGAEDRINFTITQSPVFTVDAGTDITLTNGNTNPPAFNGSTTLNPTLIDNIKWKLVEGNNTRDLNVDGEITADDILQPTAKPTGPGVYRLFVTDIYGCVDSSDVEIIMDQVTITVADTLIGSCNPDPIVEILINSSYPLATHTITNTTTSVVVYTGTDKIVNTQAFAPGTYEVSAESTTGSSDTQQFTVSQDPAPTVNAGTDIIIGKDVVNTTAFNASYTGVEPVTILWTNSDDSPLVVPDDISATDIIDPVFVTPSANKTYKVLVTDIYGCTIEDEVEVIIDEISLTVDDILISACAPTPTVDINVTENYGLNSVRVFDTSVNPEEIVYADLSGNAVNPVNGLTLPIDPNTDVINDLSKIFRVEVESTYGHVITEEFTVTRQVAPQVTVDAADKIILIGKDKTNTTPFNINYTAIAPSTIQWTYADGTAIPASEIDDATIAGAIATPNVTTTYQVTVTDAGGCTTTETVTIEVDEISVEVPDVVIGACDDEEDVTVTVTTTYPLASLAIINEENGSVVYSEDNTGGATVTNPAIVTLSNLTANTDVDNPLVLTYRVEAVSTSGADVLDYNFTITKQKAPQVEAGNVPVVELGQSADFTGVSSYTAEEVATVLWERVDGNAFSAGEISDPSIISPIFTPSETSTYNVTVIDAYGCSDDDQVTITVSEMTIEPTVSVVDCENNVDVVVSTTETIDFVKIFDLSTNPETEVYDGTSKIFTTILPDGDYRIDVRTTNGVLKSEPLTVDPIPVVTATIDGTYTNLDPRDASLVPLTIDASSAGFGNLTYEWREVGNANVIFNNEDLNLIESIDHSITNRIASGRTYELTVIDENGCSSTVNTDVSFTVYPKQIDKTISSCDETLQLVAEVDSIAGEVVSYEWTLAGNIVGTGRVINLTSVDLPSVGQTETYVLKATADATGLSNEIDFDITREVEPVASITGTYTDLDPQATSLTIDGEATAGVGPFTYEWKIVDPALNGNEPAIAGANNEDLTVNEADLVSGRNYRLVVTDASGCQDSVEQVVYFDVIVEVDDIVISSCEQTLDLSPVNVFHRELDESTIDFIWTSPLPVAATEINGRDITLSNDQLPSLGSIETYSLEATTISGASHQVDFSIIRENAPTAGITAANGVDFDNLDPDPYPFGLTLYGNATGTEPRTYTWEKVSVIDNSVTVVDNQLNLVVADADLLSGDIYRLTVTDANGCSVTVEQEIIFDIKVEKVDEQLSACDVGLNLTPTTVVHREADPSTIVYNWILTDGSILIEESPSLTDAQLPLPSASGTYTLSATTISGKTSSVDFIVTRLAEPRVDIDRDTIILTPGNNTPVQITASSSGSGLTYVWTPNTALNVDDSEDVVLDPSALTAPTDFILTVTDQFGCTDADTVHVTFDISVVIIDPGYIGFCEDEITLTADPSRADVTYTWYEFSNIGNAVEIPNSNLQTITLPAPTSGTLYKVKVVDNQTGTEAESTVYTVRKAAEPILTVNDDTIIIDPLVGNTTEEFDITASGEGDLIFTWTPNDGLSDATISNPIPNPAVSTEYIVQIEDVFGCTKDSVLRALVDLKAYKADTVIGFCQNIGEISLDSVKGGIPDEVIWLFNDVEVARGMTATPNLPREGEYQIVVRDSWGMEDTTSFTLDILPEPSVNIAHGVNLTEEDRFVIYENPVRLTAMPENGGAQLVNYSWSHAGLGNQNAVTLDTTGVANFPYTVSINVEDSKGCIASDDIVILRPLEVDVKDIAILKDCENETLIESELLQAGNGDPAIFTYQWYKNGNLLADITPSITDGEGQYVLVVTDTEGLQSTVNFEVQKAAAPTIAIRYSLNGTMIDSDPSVPVVVNGQIMDIVAMVTADGSSSVTWDTSVNGLTSYDQASVSLDTANIDNFPVTFTAQISGDMICPVDRTITFIRPLKITGQDITLGCFDIATANLTAQFIAGAEGNGNISYAWYDDVDGTGNQLPNITESISVTKQANETYPKVYSVVATDNYGQRSVHNFTVRESELPTVTLPADIVIDSDQTNSEIVVAQVTGQGQLTRTWTSDPVVDFVINGDEITVDPNQITQLTTFTLTVEDDQFKCVASDEIRFVKGLTVDVPDVVIPFCLPNQVITADILGGNGTADASWYEWTLPSGLIVDNTDELTVTEGGVYTLKITDEAGKVATTQFTVEIDEQITIDEIPSILIDPTPGYENMEPFDVNINGLNENDYASNGDLLLNYEWTMNDDPLMDISSLIDRNDIEDATPKANYSTTYKLTVTDRFGCSKHQYANTTVGIILEVSPTVIGYCRENAEVIPTLKLEPGQQVDYSWKTVPEDGREWVSDRATLDPGTYELTVLLKDQNGQPVLDNNGNQLKDVKTFTITRDKEPVAIAWSGEDRLVIDSSTPNTITLGPDADDNYDYDFYDSFVWTPSVGLDDANIANPTPNPEVTTTYEVTVTDKYGCISVDEVTVYVKPKLTADDLTIGWCEDEGLIVNVLNKSHDEIEEIIWTNGELSYDVGLVTVGTTPDGRYQLPVGVNYPERVSGEYVIRVTDKDGISNTTTATLNIIQSIAIKGMVDNLKIDPDDYDQSISHPFANVELENTTEGVSYSYEWSVVSGDAEISTPNELQPNVVLRQRSVLSLTVTDSYGCPVTEDIELGFDYDLKIDVDDPTMVYGSCEESILMSNIFRGPDHYYELYDNANNLVTSTPISLREDGSPYRFMIYEKLGDELVSDIALSVYQAPELSINILDKPQNDTISLGLYEKFRDQIEYQILEDGATVTSLPYTVTKTPADFFHPRTDVLNTPFDDTLTYEIIYKVADTYGCEDEESFYMNRFNLAPIAQNDTLEVITDNYGELQGGEVNIVLNDNDPDDNIDVYQTRFLSISETGDTTYVTELALKYGTLTLDTLSGAAIYIPNPGADVEFDENERILDEGTVEYRIVDMYGETDFATLSIVLKEATIEAYNIFTPDDNNGLNDFFVIKNIEYYPENNVKIYNRWGNLIYEADGYVNDWTGIANTGMKVGDKLPQGTYFWVLDLGNGAKYDGYVVIQR</sequence>
<keyword evidence="2" id="KW-1185">Reference proteome</keyword>
<evidence type="ECO:0000313" key="2">
    <source>
        <dbReference type="Proteomes" id="UP001185092"/>
    </source>
</evidence>
<dbReference type="InterPro" id="IPR013783">
    <property type="entry name" value="Ig-like_fold"/>
</dbReference>
<dbReference type="EMBL" id="JAVDQD010000004">
    <property type="protein sequence ID" value="MDR6240243.1"/>
    <property type="molecule type" value="Genomic_DNA"/>
</dbReference>
<dbReference type="Gene3D" id="2.60.40.10">
    <property type="entry name" value="Immunoglobulins"/>
    <property type="match status" value="1"/>
</dbReference>
<dbReference type="RefSeq" id="WP_309940138.1">
    <property type="nucleotide sequence ID" value="NZ_AP025305.1"/>
</dbReference>
<organism evidence="1 2">
    <name type="scientific">Aureibacter tunicatorum</name>
    <dbReference type="NCBI Taxonomy" id="866807"/>
    <lineage>
        <taxon>Bacteria</taxon>
        <taxon>Pseudomonadati</taxon>
        <taxon>Bacteroidota</taxon>
        <taxon>Cytophagia</taxon>
        <taxon>Cytophagales</taxon>
        <taxon>Persicobacteraceae</taxon>
        <taxon>Aureibacter</taxon>
    </lineage>
</organism>
<comment type="caution">
    <text evidence="1">The sequence shown here is derived from an EMBL/GenBank/DDBJ whole genome shotgun (WGS) entry which is preliminary data.</text>
</comment>
<dbReference type="NCBIfam" id="TIGR04131">
    <property type="entry name" value="Bac_Flav_CTERM"/>
    <property type="match status" value="1"/>
</dbReference>
<evidence type="ECO:0000313" key="1">
    <source>
        <dbReference type="EMBL" id="MDR6240243.1"/>
    </source>
</evidence>
<dbReference type="InterPro" id="IPR026341">
    <property type="entry name" value="T9SS_type_B"/>
</dbReference>
<gene>
    <name evidence="1" type="ORF">HNQ88_003309</name>
</gene>
<dbReference type="Proteomes" id="UP001185092">
    <property type="component" value="Unassembled WGS sequence"/>
</dbReference>
<accession>A0AAE3XPC8</accession>
<dbReference type="Gene3D" id="2.60.120.260">
    <property type="entry name" value="Galactose-binding domain-like"/>
    <property type="match status" value="1"/>
</dbReference>
<name>A0AAE3XPC8_9BACT</name>
<proteinExistence type="predicted"/>
<protein>
    <submittedName>
        <fullName evidence="1">Gliding motility-associated-like protein</fullName>
    </submittedName>
</protein>
<reference evidence="1" key="1">
    <citation type="submission" date="2023-07" db="EMBL/GenBank/DDBJ databases">
        <title>Genomic Encyclopedia of Type Strains, Phase IV (KMG-IV): sequencing the most valuable type-strain genomes for metagenomic binning, comparative biology and taxonomic classification.</title>
        <authorList>
            <person name="Goeker M."/>
        </authorList>
    </citation>
    <scope>NUCLEOTIDE SEQUENCE</scope>
    <source>
        <strain evidence="1">DSM 26174</strain>
    </source>
</reference>